<keyword evidence="7" id="KW-0413">Isomerase</keyword>
<name>A0A4V2NVK9_9ACTN</name>
<dbReference type="RefSeq" id="WP_132692764.1">
    <property type="nucleotide sequence ID" value="NZ_SKBU01000037.1"/>
</dbReference>
<dbReference type="AlphaFoldDB" id="A0A4V2NVK9"/>
<dbReference type="Proteomes" id="UP000295244">
    <property type="component" value="Unassembled WGS sequence"/>
</dbReference>
<evidence type="ECO:0000313" key="8">
    <source>
        <dbReference type="Proteomes" id="UP000295244"/>
    </source>
</evidence>
<dbReference type="PANTHER" id="PTHR11941:SF54">
    <property type="entry name" value="ENOYL-COA HYDRATASE, MITOCHONDRIAL"/>
    <property type="match status" value="1"/>
</dbReference>
<dbReference type="Gene3D" id="1.10.12.10">
    <property type="entry name" value="Lyase 2-enoyl-coa Hydratase, Chain A, domain 2"/>
    <property type="match status" value="1"/>
</dbReference>
<evidence type="ECO:0000256" key="3">
    <source>
        <dbReference type="ARBA" id="ARBA00023239"/>
    </source>
</evidence>
<comment type="caution">
    <text evidence="7">The sequence shown here is derived from an EMBL/GenBank/DDBJ whole genome shotgun (WGS) entry which is preliminary data.</text>
</comment>
<dbReference type="EC" id="4.2.1.17" evidence="2"/>
<gene>
    <name evidence="7" type="ORF">E0L93_14325</name>
</gene>
<dbReference type="InterPro" id="IPR029045">
    <property type="entry name" value="ClpP/crotonase-like_dom_sf"/>
</dbReference>
<accession>A0A4V2NVK9</accession>
<dbReference type="FunFam" id="3.90.226.10:FF:000009">
    <property type="entry name" value="Carnitinyl-CoA dehydratase"/>
    <property type="match status" value="1"/>
</dbReference>
<dbReference type="InterPro" id="IPR018376">
    <property type="entry name" value="Enoyl-CoA_hyd/isom_CS"/>
</dbReference>
<evidence type="ECO:0000256" key="1">
    <source>
        <dbReference type="ARBA" id="ARBA00005254"/>
    </source>
</evidence>
<evidence type="ECO:0000313" key="7">
    <source>
        <dbReference type="EMBL" id="TCJ13882.1"/>
    </source>
</evidence>
<comment type="catalytic activity">
    <reaction evidence="4">
        <text>a (3S)-3-hydroxyacyl-CoA = a (2E)-enoyl-CoA + H2O</text>
        <dbReference type="Rhea" id="RHEA:16105"/>
        <dbReference type="ChEBI" id="CHEBI:15377"/>
        <dbReference type="ChEBI" id="CHEBI:57318"/>
        <dbReference type="ChEBI" id="CHEBI:58856"/>
        <dbReference type="EC" id="4.2.1.17"/>
    </reaction>
</comment>
<dbReference type="CDD" id="cd06558">
    <property type="entry name" value="crotonase-like"/>
    <property type="match status" value="1"/>
</dbReference>
<evidence type="ECO:0000256" key="5">
    <source>
        <dbReference type="ARBA" id="ARBA00023717"/>
    </source>
</evidence>
<organism evidence="7 8">
    <name type="scientific">Rubrobacter taiwanensis</name>
    <dbReference type="NCBI Taxonomy" id="185139"/>
    <lineage>
        <taxon>Bacteria</taxon>
        <taxon>Bacillati</taxon>
        <taxon>Actinomycetota</taxon>
        <taxon>Rubrobacteria</taxon>
        <taxon>Rubrobacterales</taxon>
        <taxon>Rubrobacteraceae</taxon>
        <taxon>Rubrobacter</taxon>
    </lineage>
</organism>
<dbReference type="GO" id="GO:0006635">
    <property type="term" value="P:fatty acid beta-oxidation"/>
    <property type="evidence" value="ECO:0007669"/>
    <property type="project" value="TreeGrafter"/>
</dbReference>
<dbReference type="InterPro" id="IPR014748">
    <property type="entry name" value="Enoyl-CoA_hydra_C"/>
</dbReference>
<dbReference type="EMBL" id="SKBU01000037">
    <property type="protein sequence ID" value="TCJ13882.1"/>
    <property type="molecule type" value="Genomic_DNA"/>
</dbReference>
<dbReference type="PANTHER" id="PTHR11941">
    <property type="entry name" value="ENOYL-COA HYDRATASE-RELATED"/>
    <property type="match status" value="1"/>
</dbReference>
<dbReference type="GO" id="GO:0016853">
    <property type="term" value="F:isomerase activity"/>
    <property type="evidence" value="ECO:0007669"/>
    <property type="project" value="UniProtKB-KW"/>
</dbReference>
<dbReference type="SUPFAM" id="SSF52096">
    <property type="entry name" value="ClpP/crotonase"/>
    <property type="match status" value="1"/>
</dbReference>
<dbReference type="GO" id="GO:0004300">
    <property type="term" value="F:enoyl-CoA hydratase activity"/>
    <property type="evidence" value="ECO:0007669"/>
    <property type="project" value="UniProtKB-EC"/>
</dbReference>
<evidence type="ECO:0000256" key="4">
    <source>
        <dbReference type="ARBA" id="ARBA00023709"/>
    </source>
</evidence>
<sequence>MEHIRLDRKGGVAVITIDRQEKLNALNARVQEEITEVFAAISPGEVRAAVITGAGEKAFVAGADVGGMQEMNPLEIREFGRIGTRMMEAIETAPVPVIAAINGYALGGGLELALACDIRIAAENARLGFPEVTLGIMPGAGGTQRLPRVVGSGVARELVFTGRMIDASEAKEIGLVDRVVEEGEALEAAKELARRIARNAPLAVRNAKIAMNIARNTDLASGIEHEGDLFALLFTTEDAREGMAAFSERRKPDFRGR</sequence>
<dbReference type="FunFam" id="1.10.12.10:FF:000001">
    <property type="entry name" value="Probable enoyl-CoA hydratase, mitochondrial"/>
    <property type="match status" value="1"/>
</dbReference>
<evidence type="ECO:0000256" key="6">
    <source>
        <dbReference type="RuleBase" id="RU003707"/>
    </source>
</evidence>
<keyword evidence="3" id="KW-0456">Lyase</keyword>
<dbReference type="OrthoDB" id="8452484at2"/>
<proteinExistence type="inferred from homology"/>
<reference evidence="7 8" key="1">
    <citation type="submission" date="2019-03" db="EMBL/GenBank/DDBJ databases">
        <title>Whole genome sequence of a novel Rubrobacter taiwanensis strain, isolated from Yellowstone National Park.</title>
        <authorList>
            <person name="Freed S."/>
            <person name="Ramaley R.F."/>
            <person name="Kyndt J.A."/>
        </authorList>
    </citation>
    <scope>NUCLEOTIDE SEQUENCE [LARGE SCALE GENOMIC DNA]</scope>
    <source>
        <strain evidence="7 8">Yellowstone</strain>
    </source>
</reference>
<dbReference type="Pfam" id="PF00378">
    <property type="entry name" value="ECH_1"/>
    <property type="match status" value="1"/>
</dbReference>
<keyword evidence="8" id="KW-1185">Reference proteome</keyword>
<dbReference type="InterPro" id="IPR001753">
    <property type="entry name" value="Enoyl-CoA_hydra/iso"/>
</dbReference>
<protein>
    <recommendedName>
        <fullName evidence="2">enoyl-CoA hydratase</fullName>
        <ecNumber evidence="2">4.2.1.17</ecNumber>
    </recommendedName>
</protein>
<comment type="catalytic activity">
    <reaction evidence="5">
        <text>a 4-saturated-(3S)-3-hydroxyacyl-CoA = a (3E)-enoyl-CoA + H2O</text>
        <dbReference type="Rhea" id="RHEA:20724"/>
        <dbReference type="ChEBI" id="CHEBI:15377"/>
        <dbReference type="ChEBI" id="CHEBI:58521"/>
        <dbReference type="ChEBI" id="CHEBI:137480"/>
        <dbReference type="EC" id="4.2.1.17"/>
    </reaction>
</comment>
<dbReference type="PROSITE" id="PS00166">
    <property type="entry name" value="ENOYL_COA_HYDRATASE"/>
    <property type="match status" value="1"/>
</dbReference>
<comment type="similarity">
    <text evidence="1 6">Belongs to the enoyl-CoA hydratase/isomerase family.</text>
</comment>
<dbReference type="Gene3D" id="3.90.226.10">
    <property type="entry name" value="2-enoyl-CoA Hydratase, Chain A, domain 1"/>
    <property type="match status" value="1"/>
</dbReference>
<evidence type="ECO:0000256" key="2">
    <source>
        <dbReference type="ARBA" id="ARBA00012076"/>
    </source>
</evidence>